<protein>
    <submittedName>
        <fullName evidence="1">Uncharacterized protein</fullName>
    </submittedName>
</protein>
<evidence type="ECO:0000313" key="1">
    <source>
        <dbReference type="EMBL" id="GBM15495.1"/>
    </source>
</evidence>
<organism evidence="1 2">
    <name type="scientific">Araneus ventricosus</name>
    <name type="common">Orbweaver spider</name>
    <name type="synonym">Epeira ventricosa</name>
    <dbReference type="NCBI Taxonomy" id="182803"/>
    <lineage>
        <taxon>Eukaryota</taxon>
        <taxon>Metazoa</taxon>
        <taxon>Ecdysozoa</taxon>
        <taxon>Arthropoda</taxon>
        <taxon>Chelicerata</taxon>
        <taxon>Arachnida</taxon>
        <taxon>Araneae</taxon>
        <taxon>Araneomorphae</taxon>
        <taxon>Entelegynae</taxon>
        <taxon>Araneoidea</taxon>
        <taxon>Araneidae</taxon>
        <taxon>Araneus</taxon>
    </lineage>
</organism>
<gene>
    <name evidence="1" type="ORF">AVEN_142147_1</name>
</gene>
<accession>A0A4Y2DIT8</accession>
<reference evidence="1 2" key="1">
    <citation type="journal article" date="2019" name="Sci. Rep.">
        <title>Orb-weaving spider Araneus ventricosus genome elucidates the spidroin gene catalogue.</title>
        <authorList>
            <person name="Kono N."/>
            <person name="Nakamura H."/>
            <person name="Ohtoshi R."/>
            <person name="Moran D.A.P."/>
            <person name="Shinohara A."/>
            <person name="Yoshida Y."/>
            <person name="Fujiwara M."/>
            <person name="Mori M."/>
            <person name="Tomita M."/>
            <person name="Arakawa K."/>
        </authorList>
    </citation>
    <scope>NUCLEOTIDE SEQUENCE [LARGE SCALE GENOMIC DNA]</scope>
</reference>
<sequence>MGLEYPLHYDIATRTLTDHELGRIGKIISRKCVNQKDGLQKRPVRPQVLGAVREGNLRVPVIRKIRFNYSKILDQTSTEISAERKLISS</sequence>
<name>A0A4Y2DIT8_ARAVE</name>
<dbReference type="Proteomes" id="UP000499080">
    <property type="component" value="Unassembled WGS sequence"/>
</dbReference>
<proteinExistence type="predicted"/>
<evidence type="ECO:0000313" key="2">
    <source>
        <dbReference type="Proteomes" id="UP000499080"/>
    </source>
</evidence>
<comment type="caution">
    <text evidence="1">The sequence shown here is derived from an EMBL/GenBank/DDBJ whole genome shotgun (WGS) entry which is preliminary data.</text>
</comment>
<dbReference type="AlphaFoldDB" id="A0A4Y2DIT8"/>
<dbReference type="EMBL" id="BGPR01000360">
    <property type="protein sequence ID" value="GBM15495.1"/>
    <property type="molecule type" value="Genomic_DNA"/>
</dbReference>
<keyword evidence="2" id="KW-1185">Reference proteome</keyword>